<keyword evidence="2" id="KW-1185">Reference proteome</keyword>
<protein>
    <submittedName>
        <fullName evidence="1">Uncharacterized protein</fullName>
    </submittedName>
</protein>
<sequence>MRIGDILTKIVELATEPLKPLADAINNFIKDFENTLKNGLRRFLSSILLDDLGVIEEMYDKLFGECPQINELWKKEKENIKSGDTGALQLLGLIVSSAIGTGVGMGFSGFGQDIQNFFNTIRPVTPLSPDMIAYAKNRGIIDDNKFKSELLAHGFSQDKHQILYDYYKPKLTVAELLTAEKRIENLDYDVNNALKQHGFNEKEINILRELSYAYPSPTDFIRFAVREVFTKDKETQEALSAEFPEDIVKYAEKAGMRKEILEWYWKAHWELPSPTQVYEMLHRLNPDVLAMRADAYKEMGLDVEKLKTDLETVKFYLKQADYDKRWRDRLLAISYSPLTRVDLRRIYELGLINEEELLARLMELGYTRKDAELMVEFYKTYKVASEKDLTRTQIINLWTIGEITEKECKEMLMRIGYDDVEADFLIALEKHKQAEKELNDKIAVYVYFFEEGLITEDQLTAKLDELGLKASRRDKIVVDAVRRKNRKIRLPSKEDIIKWYNNKLITEEKARELLKRINIPEEFHDLYLGKKAKGGE</sequence>
<evidence type="ECO:0000313" key="2">
    <source>
        <dbReference type="Proteomes" id="UP001156297"/>
    </source>
</evidence>
<reference evidence="1 2" key="1">
    <citation type="submission" date="2022-09" db="EMBL/GenBank/DDBJ databases">
        <title>Evolutionary Diversification of Methanotrophic Ca. Methanophagales (ANME-1) and Their Expansive Virome.</title>
        <authorList>
            <person name="Laso-Perez R."/>
            <person name="Wu F."/>
            <person name="Cremiere A."/>
            <person name="Speth D.R."/>
            <person name="Magyar J.S."/>
            <person name="Krupovic M."/>
            <person name="Orphan V.J."/>
        </authorList>
    </citation>
    <scope>NUCLEOTIDE SEQUENCE [LARGE SCALE GENOMIC DNA]</scope>
    <source>
        <strain evidence="1">PBV266</strain>
    </source>
</reference>
<name>A0AA46TEE5_9VIRU</name>
<evidence type="ECO:0000313" key="1">
    <source>
        <dbReference type="EMBL" id="UYL65024.1"/>
    </source>
</evidence>
<organism evidence="1 2">
    <name type="scientific">Methanophagales virus PBV266</name>
    <dbReference type="NCBI Taxonomy" id="3071308"/>
    <lineage>
        <taxon>Viruses</taxon>
        <taxon>Varidnaviria</taxon>
        <taxon>Abadenavirae</taxon>
        <taxon>Produgelaviricota</taxon>
        <taxon>Belvinaviricetes</taxon>
        <taxon>Coyopavirales</taxon>
        <taxon>Chaacviridae</taxon>
        <taxon>Antichaacvirus</taxon>
        <taxon>Antichaacvirus pescaderoense</taxon>
    </lineage>
</organism>
<gene>
    <name evidence="1" type="ORF">BDLDGNHF_00011</name>
</gene>
<accession>A0AA46TEE5</accession>
<proteinExistence type="predicted"/>
<dbReference type="EMBL" id="OP413841">
    <property type="protein sequence ID" value="UYL65024.1"/>
    <property type="molecule type" value="Genomic_DNA"/>
</dbReference>
<dbReference type="Proteomes" id="UP001156297">
    <property type="component" value="Segment"/>
</dbReference>